<dbReference type="Gene3D" id="2.30.29.30">
    <property type="entry name" value="Pleckstrin-homology domain (PH domain)/Phosphotyrosine-binding domain (PTB)"/>
    <property type="match status" value="1"/>
</dbReference>
<dbReference type="GO" id="GO:0055037">
    <property type="term" value="C:recycling endosome"/>
    <property type="evidence" value="ECO:0007669"/>
    <property type="project" value="TreeGrafter"/>
</dbReference>
<dbReference type="Gene3D" id="1.10.150.50">
    <property type="entry name" value="Transcription Factor, Ets-1"/>
    <property type="match status" value="1"/>
</dbReference>
<dbReference type="GO" id="GO:0005769">
    <property type="term" value="C:early endosome"/>
    <property type="evidence" value="ECO:0007669"/>
    <property type="project" value="TreeGrafter"/>
</dbReference>
<feature type="compositionally biased region" description="Low complexity" evidence="2">
    <location>
        <begin position="910"/>
        <end position="921"/>
    </location>
</feature>
<reference evidence="5 6" key="1">
    <citation type="submission" date="2017-04" db="EMBL/GenBank/DDBJ databases">
        <title>Draft genome sequence of Tuber borchii Vittad., a whitish edible truffle.</title>
        <authorList>
            <consortium name="DOE Joint Genome Institute"/>
            <person name="Murat C."/>
            <person name="Kuo A."/>
            <person name="Barry K.W."/>
            <person name="Clum A."/>
            <person name="Dockter R.B."/>
            <person name="Fauchery L."/>
            <person name="Iotti M."/>
            <person name="Kohler A."/>
            <person name="Labutti K."/>
            <person name="Lindquist E.A."/>
            <person name="Lipzen A."/>
            <person name="Ohm R.A."/>
            <person name="Wang M."/>
            <person name="Grigoriev I.V."/>
            <person name="Zambonelli A."/>
            <person name="Martin F.M."/>
        </authorList>
    </citation>
    <scope>NUCLEOTIDE SEQUENCE [LARGE SCALE GENOMIC DNA]</scope>
    <source>
        <strain evidence="5 6">Tbo3840</strain>
    </source>
</reference>
<dbReference type="GO" id="GO:0007032">
    <property type="term" value="P:endosome organization"/>
    <property type="evidence" value="ECO:0007669"/>
    <property type="project" value="TreeGrafter"/>
</dbReference>
<evidence type="ECO:0000259" key="3">
    <source>
        <dbReference type="PROSITE" id="PS50003"/>
    </source>
</evidence>
<feature type="region of interest" description="Disordered" evidence="2">
    <location>
        <begin position="883"/>
        <end position="984"/>
    </location>
</feature>
<dbReference type="STRING" id="42251.A0A2T6ZJA9"/>
<keyword evidence="6" id="KW-1185">Reference proteome</keyword>
<feature type="compositionally biased region" description="Polar residues" evidence="2">
    <location>
        <begin position="89"/>
        <end position="103"/>
    </location>
</feature>
<evidence type="ECO:0000256" key="1">
    <source>
        <dbReference type="ARBA" id="ARBA00022553"/>
    </source>
</evidence>
<feature type="compositionally biased region" description="Acidic residues" evidence="2">
    <location>
        <begin position="218"/>
        <end position="227"/>
    </location>
</feature>
<dbReference type="GO" id="GO:0042147">
    <property type="term" value="P:retrograde transport, endosome to Golgi"/>
    <property type="evidence" value="ECO:0007669"/>
    <property type="project" value="TreeGrafter"/>
</dbReference>
<feature type="domain" description="SAM" evidence="4">
    <location>
        <begin position="248"/>
        <end position="312"/>
    </location>
</feature>
<accession>A0A2T6ZJA9</accession>
<feature type="compositionally biased region" description="Polar residues" evidence="2">
    <location>
        <begin position="523"/>
        <end position="540"/>
    </location>
</feature>
<evidence type="ECO:0000256" key="2">
    <source>
        <dbReference type="SAM" id="MobiDB-lite"/>
    </source>
</evidence>
<dbReference type="GO" id="GO:0001881">
    <property type="term" value="P:receptor recycling"/>
    <property type="evidence" value="ECO:0007669"/>
    <property type="project" value="TreeGrafter"/>
</dbReference>
<feature type="compositionally biased region" description="Polar residues" evidence="2">
    <location>
        <begin position="662"/>
        <end position="682"/>
    </location>
</feature>
<dbReference type="InterPro" id="IPR045188">
    <property type="entry name" value="Boi1/Boi2-like"/>
</dbReference>
<comment type="caution">
    <text evidence="5">The sequence shown here is derived from an EMBL/GenBank/DDBJ whole genome shotgun (WGS) entry which is preliminary data.</text>
</comment>
<feature type="region of interest" description="Disordered" evidence="2">
    <location>
        <begin position="314"/>
        <end position="350"/>
    </location>
</feature>
<sequence>MWSGTYLPFNKQWLSGNIPWVRKVYTSPEIVSTVVESPAVFTPSTPAPLSGMGMEPSLAATIVPPATAATPVAPPQTPTKTGTPVPDPSQASPVNSQISSSHSTIEETDDHDPTPPLAVDKVSPPTATPKMASPNVMKAVAQAKDDRSSANYPPGDTLSDIDEAITEISNSRESRTSQVMKDHNRRHSNVSSARPSLTPIEQVVQDSSSEYSKHENESGSEIEDDDPQSTNLPNSGEVFYTEEQIKAWTPTEVAKYLESCNIPLASCQKFEEQEVSGSILLQLEMSHLRELDLGSFGKRFEVWKEIENLVKKSKRLPPKTKPRSGSDARLSAVGISQTSPRQRSSTIGGGPVLPMIPSHLSRPVSKQHHINTHEANMLDPRNHSYAPLHTPMTATTIASGTGASTPPGIFEAPRSPPISPRRSDTTTSHHRCTVSGRRLSAQELSPTALNVALSASAAILTAGMDGKGHQRVPSFDRNWSSSALTHIPPPTGDEIGEFGHKASASVGTGDTGFTGDSGFSGSQPQTPRVTERSYFSSGESTPRERKVLHKKNGAHARQSRIGSAETPGKPSPVFTAAHAYHIRGNSKEKQNKRKSTSITGPPEGFPYDSPALSPSPSGKVPPRRTTDDPTIANMNIAAPVVPTRSVSETLKKADSGLGSGDGSTPSLTATLESDTADRTQSAPGRRIRGVSSGTALRQRSKKHTSAWEKGLREITPQEAAETADFSGWMKKRGSSGLGVWKPRFFVLQGRRLAYFYADTDTKERGLIDITSHRVLSATDDRFVSLHAQFAAPDKKEKGTDKDRGKEKEEKERGWFTFKLVPPAPGASKGVTFTPPRLHYFATDTREEGKKWMGAIMKATIDRDESKPIVSSYNAKTISLAKARQLKSRPPGLAVRDDGDGMDFSLDRPESSASGLAISGIDIGDGGEEADVEDGRDGSVETAGNGEAESGHDGGDEREREESLKSGRESVKVEVVSGETEEERERRELLNLVGDIGIITQ</sequence>
<dbReference type="PANTHER" id="PTHR22902">
    <property type="entry name" value="SESQUIPEDALIAN"/>
    <property type="match status" value="1"/>
</dbReference>
<name>A0A2T6ZJA9_TUBBO</name>
<feature type="region of interest" description="Disordered" evidence="2">
    <location>
        <begin position="411"/>
        <end position="433"/>
    </location>
</feature>
<dbReference type="PROSITE" id="PS50003">
    <property type="entry name" value="PH_DOMAIN"/>
    <property type="match status" value="1"/>
</dbReference>
<evidence type="ECO:0000313" key="5">
    <source>
        <dbReference type="EMBL" id="PUU75575.1"/>
    </source>
</evidence>
<dbReference type="Proteomes" id="UP000244722">
    <property type="component" value="Unassembled WGS sequence"/>
</dbReference>
<dbReference type="EMBL" id="NESQ01000225">
    <property type="protein sequence ID" value="PUU75575.1"/>
    <property type="molecule type" value="Genomic_DNA"/>
</dbReference>
<dbReference type="GO" id="GO:0005802">
    <property type="term" value="C:trans-Golgi network"/>
    <property type="evidence" value="ECO:0007669"/>
    <property type="project" value="TreeGrafter"/>
</dbReference>
<organism evidence="5 6">
    <name type="scientific">Tuber borchii</name>
    <name type="common">White truffle</name>
    <dbReference type="NCBI Taxonomy" id="42251"/>
    <lineage>
        <taxon>Eukaryota</taxon>
        <taxon>Fungi</taxon>
        <taxon>Dikarya</taxon>
        <taxon>Ascomycota</taxon>
        <taxon>Pezizomycotina</taxon>
        <taxon>Pezizomycetes</taxon>
        <taxon>Pezizales</taxon>
        <taxon>Tuberaceae</taxon>
        <taxon>Tuber</taxon>
    </lineage>
</organism>
<dbReference type="OrthoDB" id="73680at2759"/>
<dbReference type="PROSITE" id="PS50105">
    <property type="entry name" value="SAM_DOMAIN"/>
    <property type="match status" value="1"/>
</dbReference>
<proteinExistence type="predicted"/>
<feature type="region of interest" description="Disordered" evidence="2">
    <location>
        <begin position="484"/>
        <end position="708"/>
    </location>
</feature>
<dbReference type="InterPro" id="IPR013761">
    <property type="entry name" value="SAM/pointed_sf"/>
</dbReference>
<dbReference type="SUPFAM" id="SSF50729">
    <property type="entry name" value="PH domain-like"/>
    <property type="match status" value="1"/>
</dbReference>
<dbReference type="Pfam" id="PF00169">
    <property type="entry name" value="PH"/>
    <property type="match status" value="1"/>
</dbReference>
<evidence type="ECO:0000313" key="6">
    <source>
        <dbReference type="Proteomes" id="UP000244722"/>
    </source>
</evidence>
<dbReference type="PANTHER" id="PTHR22902:SF27">
    <property type="entry name" value="PLECKSTRIN HOMOLOGY DOMAIN-CONTAINING FAMILY A MEMBER 3"/>
    <property type="match status" value="1"/>
</dbReference>
<feature type="compositionally biased region" description="Basic and acidic residues" evidence="2">
    <location>
        <begin position="948"/>
        <end position="971"/>
    </location>
</feature>
<dbReference type="SMART" id="SM00454">
    <property type="entry name" value="SAM"/>
    <property type="match status" value="1"/>
</dbReference>
<evidence type="ECO:0008006" key="7">
    <source>
        <dbReference type="Google" id="ProtNLM"/>
    </source>
</evidence>
<dbReference type="Pfam" id="PF07647">
    <property type="entry name" value="SAM_2"/>
    <property type="match status" value="1"/>
</dbReference>
<dbReference type="InterPro" id="IPR001849">
    <property type="entry name" value="PH_domain"/>
</dbReference>
<evidence type="ECO:0000259" key="4">
    <source>
        <dbReference type="PROSITE" id="PS50105"/>
    </source>
</evidence>
<dbReference type="SUPFAM" id="SSF47769">
    <property type="entry name" value="SAM/Pointed domain"/>
    <property type="match status" value="1"/>
</dbReference>
<gene>
    <name evidence="5" type="ORF">B9Z19DRAFT_1102884</name>
</gene>
<dbReference type="CDD" id="cd09535">
    <property type="entry name" value="SAM_BOI-like_fungal"/>
    <property type="match status" value="1"/>
</dbReference>
<feature type="compositionally biased region" description="Basic residues" evidence="2">
    <location>
        <begin position="546"/>
        <end position="558"/>
    </location>
</feature>
<feature type="domain" description="PH" evidence="3">
    <location>
        <begin position="722"/>
        <end position="860"/>
    </location>
</feature>
<dbReference type="InterPro" id="IPR011993">
    <property type="entry name" value="PH-like_dom_sf"/>
</dbReference>
<dbReference type="InterPro" id="IPR001660">
    <property type="entry name" value="SAM"/>
</dbReference>
<feature type="compositionally biased region" description="Polar residues" evidence="2">
    <location>
        <begin position="334"/>
        <end position="346"/>
    </location>
</feature>
<feature type="region of interest" description="Disordered" evidence="2">
    <location>
        <begin position="68"/>
        <end position="235"/>
    </location>
</feature>
<protein>
    <recommendedName>
        <fullName evidence="7">PH domain-containing protein</fullName>
    </recommendedName>
</protein>
<dbReference type="GO" id="GO:0005829">
    <property type="term" value="C:cytosol"/>
    <property type="evidence" value="ECO:0007669"/>
    <property type="project" value="GOC"/>
</dbReference>
<dbReference type="SMART" id="SM00233">
    <property type="entry name" value="PH"/>
    <property type="match status" value="1"/>
</dbReference>
<feature type="compositionally biased region" description="Low complexity" evidence="2">
    <location>
        <begin position="507"/>
        <end position="522"/>
    </location>
</feature>
<keyword evidence="1" id="KW-0597">Phosphoprotein</keyword>
<dbReference type="AlphaFoldDB" id="A0A2T6ZJA9"/>
<feature type="compositionally biased region" description="Basic and acidic residues" evidence="2">
    <location>
        <begin position="894"/>
        <end position="909"/>
    </location>
</feature>